<evidence type="ECO:0000313" key="1">
    <source>
        <dbReference type="EMBL" id="OIS90405.1"/>
    </source>
</evidence>
<keyword evidence="2" id="KW-1185">Reference proteome</keyword>
<organism evidence="1 2">
    <name type="scientific">Brucella cytisi</name>
    <dbReference type="NCBI Taxonomy" id="407152"/>
    <lineage>
        <taxon>Bacteria</taxon>
        <taxon>Pseudomonadati</taxon>
        <taxon>Pseudomonadota</taxon>
        <taxon>Alphaproteobacteria</taxon>
        <taxon>Hyphomicrobiales</taxon>
        <taxon>Brucellaceae</taxon>
        <taxon>Brucella/Ochrobactrum group</taxon>
        <taxon>Brucella</taxon>
    </lineage>
</organism>
<dbReference type="InterPro" id="IPR014581">
    <property type="entry name" value="UCP033303"/>
</dbReference>
<reference evidence="1 2" key="1">
    <citation type="submission" date="2016-10" db="EMBL/GenBank/DDBJ databases">
        <title>The Draft Genome Sequence of the Potato Rhizosphere Bacteria Ochrobactrum sp. IPA7.2.</title>
        <authorList>
            <person name="Gogoleva N.E."/>
            <person name="Khlopko Y.A."/>
            <person name="Burygin G.L."/>
            <person name="Plotnikov A.O."/>
        </authorList>
    </citation>
    <scope>NUCLEOTIDE SEQUENCE [LARGE SCALE GENOMIC DNA]</scope>
    <source>
        <strain evidence="1 2">IPA7.2</strain>
    </source>
</reference>
<name>A0A1J6HBC0_9HYPH</name>
<dbReference type="AlphaFoldDB" id="A0A1J6HBC0"/>
<dbReference type="InterPro" id="IPR009758">
    <property type="entry name" value="DUF1326"/>
</dbReference>
<protein>
    <recommendedName>
        <fullName evidence="3">DUF1326 domain-containing protein</fullName>
    </recommendedName>
</protein>
<gene>
    <name evidence="1" type="ORF">BLA27_26985</name>
</gene>
<sequence length="211" mass="22968">MSEIKWAIKGREFIHCNCAYGCPCQFNARPTKGGCDAVGFVAIEEGYHGDTKLGGLTIGIIASWPGAIHEGRGQVVPIVDERASPEQRESLLRIMSGLDTEPGATFFQVFATTFDKVHEPVFAKIDFEIDVDGRTASVSVPGWVEARGEPIRNPVTGDAHRARINLPQGFEYDVCEVGRGWGETQGVIALSLNDSHAHFSRLNMTESGVVH</sequence>
<dbReference type="RefSeq" id="WP_071634440.1">
    <property type="nucleotide sequence ID" value="NZ_MOEC01000054.1"/>
</dbReference>
<accession>A0A1J6HBC0</accession>
<evidence type="ECO:0008006" key="3">
    <source>
        <dbReference type="Google" id="ProtNLM"/>
    </source>
</evidence>
<dbReference type="PIRSF" id="PIRSF033303">
    <property type="entry name" value="UCP033303"/>
    <property type="match status" value="1"/>
</dbReference>
<dbReference type="OrthoDB" id="9802256at2"/>
<dbReference type="Proteomes" id="UP000182985">
    <property type="component" value="Unassembled WGS sequence"/>
</dbReference>
<proteinExistence type="predicted"/>
<dbReference type="Pfam" id="PF07040">
    <property type="entry name" value="DUF1326"/>
    <property type="match status" value="1"/>
</dbReference>
<comment type="caution">
    <text evidence="1">The sequence shown here is derived from an EMBL/GenBank/DDBJ whole genome shotgun (WGS) entry which is preliminary data.</text>
</comment>
<dbReference type="EMBL" id="MOEC01000054">
    <property type="protein sequence ID" value="OIS90405.1"/>
    <property type="molecule type" value="Genomic_DNA"/>
</dbReference>
<evidence type="ECO:0000313" key="2">
    <source>
        <dbReference type="Proteomes" id="UP000182985"/>
    </source>
</evidence>